<evidence type="ECO:0000313" key="2">
    <source>
        <dbReference type="EMBL" id="KAL0640684.1"/>
    </source>
</evidence>
<dbReference type="EMBL" id="JBBBZM010000002">
    <property type="protein sequence ID" value="KAL0640684.1"/>
    <property type="molecule type" value="Genomic_DNA"/>
</dbReference>
<gene>
    <name evidence="2" type="ORF">Q9L58_000355</name>
</gene>
<evidence type="ECO:0000256" key="1">
    <source>
        <dbReference type="SAM" id="MobiDB-lite"/>
    </source>
</evidence>
<reference evidence="2 3" key="1">
    <citation type="submission" date="2024-02" db="EMBL/GenBank/DDBJ databases">
        <title>Discinaceae phylogenomics.</title>
        <authorList>
            <person name="Dirks A.C."/>
            <person name="James T.Y."/>
        </authorList>
    </citation>
    <scope>NUCLEOTIDE SEQUENCE [LARGE SCALE GENOMIC DNA]</scope>
    <source>
        <strain evidence="2 3">ACD0624</strain>
    </source>
</reference>
<protein>
    <submittedName>
        <fullName evidence="2">Uncharacterized protein</fullName>
    </submittedName>
</protein>
<dbReference type="PANTHER" id="PTHR43558">
    <property type="entry name" value="REDUCTASE, PUTATIVE (AFU_ORTHOLOGUE AFUA_3G10540)-RELATED"/>
    <property type="match status" value="1"/>
</dbReference>
<comment type="caution">
    <text evidence="2">The sequence shown here is derived from an EMBL/GenBank/DDBJ whole genome shotgun (WGS) entry which is preliminary data.</text>
</comment>
<dbReference type="Proteomes" id="UP001447188">
    <property type="component" value="Unassembled WGS sequence"/>
</dbReference>
<evidence type="ECO:0000313" key="3">
    <source>
        <dbReference type="Proteomes" id="UP001447188"/>
    </source>
</evidence>
<sequence length="817" mass="92416">MAFPTPPDTHELQTVSELAIEYINYHLKAYEAHQDRLRALKKEPNSAFGLHGVPQLQEVAAAGIVKSLRQDLGDEVVRVIVNSVPTHLLVSVIKDPRIHYSSFRKINAKRVEDKAAGEGDEVDQWIQSNEKWLRVDGTNWGLVTLEDAKAIFPTATHTASEITIPRRQPPSTSFCFLDQKRPSSISILPTTERFIETFNRVTDNCLNGLDWTNVFLAGGMPLNVLLCTDPSLDSTFASSDLDLYIYGLNPAQANAKVRHIYSVWSTNVGAASVAAGMCIRNSKTVNFLGCFPQRRVQIVLKIVATPAEVLLNFDLDPCAIGFDGTRVLMLPRAARALETGYTTFTMNLLYGKSDRRETQELRVYKYGSRGFGIRILSCTMASLTLDTAARLPHEAAYSRARRNYDQKPGPTILTGLKAVKRVAFAAEDMVRRFVLNEIGGVVSPEPEESDMRSWAKTASGKVPICSFRQLDALKQHIGQPGGRSGIKSFELFLRHCAAWKLECEGRLKIDYNDFADTYQTEGAYDDLPNFSWDAGFNADYFKRDIDMYNIRLHRNMLGLFDHLEDASMRWEECQEDKMLIMPARIVHGATLEDVMTKHIAIPVFIGANLADHFVTVCHAAGATDPLFHLHTGKAGNLIARLWLIGTETMWARIDRTIDEVFETLWTFFHIQQLAPGHICGLGMTSLDDDDDDDEYNGDNVMQTLLHEHFERRIVRPIKARTAEARNTIGFFSWPDDDEVRRFDLWMRQHPREVHRGLDTPFGLTGTFDEDMNNMEPDEELYWGSSDERDDGVGEEERRGKRKRMDSTLLQGEKWARV</sequence>
<feature type="region of interest" description="Disordered" evidence="1">
    <location>
        <begin position="772"/>
        <end position="817"/>
    </location>
</feature>
<name>A0ABR3GXK9_9PEZI</name>
<keyword evidence="3" id="KW-1185">Reference proteome</keyword>
<accession>A0ABR3GXK9</accession>
<proteinExistence type="predicted"/>
<organism evidence="2 3">
    <name type="scientific">Discina gigas</name>
    <dbReference type="NCBI Taxonomy" id="1032678"/>
    <lineage>
        <taxon>Eukaryota</taxon>
        <taxon>Fungi</taxon>
        <taxon>Dikarya</taxon>
        <taxon>Ascomycota</taxon>
        <taxon>Pezizomycotina</taxon>
        <taxon>Pezizomycetes</taxon>
        <taxon>Pezizales</taxon>
        <taxon>Discinaceae</taxon>
        <taxon>Discina</taxon>
    </lineage>
</organism>
<dbReference type="PANTHER" id="PTHR43558:SF6">
    <property type="entry name" value="REDUCTASE, PUTATIVE (AFU_ORTHOLOGUE AFUA_3G10540)-RELATED"/>
    <property type="match status" value="1"/>
</dbReference>
<dbReference type="InterPro" id="IPR053354">
    <property type="entry name" value="MGDG_epimerase"/>
</dbReference>